<protein>
    <recommendedName>
        <fullName evidence="2">DUF2066 domain-containing protein</fullName>
    </recommendedName>
</protein>
<reference evidence="1" key="1">
    <citation type="submission" date="2019-04" db="EMBL/GenBank/DDBJ databases">
        <authorList>
            <person name="Brambilla D."/>
        </authorList>
    </citation>
    <scope>NUCLEOTIDE SEQUENCE</scope>
    <source>
        <strain evidence="1">BAL1</strain>
    </source>
</reference>
<dbReference type="Pfam" id="PF09839">
    <property type="entry name" value="DUF2066"/>
    <property type="match status" value="1"/>
</dbReference>
<accession>A0A486XMU8</accession>
<dbReference type="InterPro" id="IPR018642">
    <property type="entry name" value="DUF2066"/>
</dbReference>
<proteinExistence type="predicted"/>
<dbReference type="EMBL" id="CAAJGR010000087">
    <property type="protein sequence ID" value="VHO03821.1"/>
    <property type="molecule type" value="Genomic_DNA"/>
</dbReference>
<dbReference type="AlphaFoldDB" id="A0A486XMU8"/>
<evidence type="ECO:0000313" key="1">
    <source>
        <dbReference type="EMBL" id="VHO03821.1"/>
    </source>
</evidence>
<evidence type="ECO:0008006" key="2">
    <source>
        <dbReference type="Google" id="ProtNLM"/>
    </source>
</evidence>
<gene>
    <name evidence="1" type="ORF">BAL341_1616</name>
</gene>
<name>A0A486XMU8_9GAMM</name>
<organism evidence="1">
    <name type="scientific">Rheinheimera sp. BAL341</name>
    <dbReference type="NCBI Taxonomy" id="1708203"/>
    <lineage>
        <taxon>Bacteria</taxon>
        <taxon>Pseudomonadati</taxon>
        <taxon>Pseudomonadota</taxon>
        <taxon>Gammaproteobacteria</taxon>
        <taxon>Chromatiales</taxon>
        <taxon>Chromatiaceae</taxon>
        <taxon>Rheinheimera</taxon>
    </lineage>
</organism>
<sequence length="354" mass="39805">MLKQGVGVITVFWVMLFWVNSAVAQVADLYRADVAAASERNVWQQHALVQVLHRVSGNSAIVNNAAVQAELKNAAAYIKQFETQRQADGSNTMRVLLDAEKVNQLLTQQGIPVLGALRPQTLVWLVQQQQGERQFVRQSTHNLNQLMQQAFDYFALPMLMPLYDIDDLLSLTETDVWAGFWQPIFQASQRYPADVVVAATILTEEQSGQVIYRMNWQLQQEGRTYRVDLSAESEAELMQQFAASLAEHLAKRYATVMSAEGEISLLLEIQQVPTLADIVRVQRDLAQLVGVTQVTVIHYQQSNVRFELRTNVSAESVKNALRFNKMLQSIVQDASSPLPVDGVPVLATYRYLAL</sequence>